<evidence type="ECO:0000313" key="2">
    <source>
        <dbReference type="EMBL" id="MFC3936585.1"/>
    </source>
</evidence>
<protein>
    <recommendedName>
        <fullName evidence="4">Phospholipase C</fullName>
    </recommendedName>
</protein>
<name>A0ABV8DDI9_9BURK</name>
<reference evidence="3" key="1">
    <citation type="journal article" date="2019" name="Int. J. Syst. Evol. Microbiol.">
        <title>The Global Catalogue of Microorganisms (GCM) 10K type strain sequencing project: providing services to taxonomists for standard genome sequencing and annotation.</title>
        <authorList>
            <consortium name="The Broad Institute Genomics Platform"/>
            <consortium name="The Broad Institute Genome Sequencing Center for Infectious Disease"/>
            <person name="Wu L."/>
            <person name="Ma J."/>
        </authorList>
    </citation>
    <scope>NUCLEOTIDE SEQUENCE [LARGE SCALE GENOMIC DNA]</scope>
    <source>
        <strain evidence="3">CCUG 2113</strain>
    </source>
</reference>
<sequence length="753" mass="82983">MDIKVNQPLGPDQTQQQPRKVPMRFRTRTALAGGRRPGVAFFGSAEHWSVVDGLRLTLADGSSHDAAHLEFTLENGCRLSFGQIVALAGDFYALPHKPISDQADKPAAFRETFATLDKANPQEVKKILGIMEEEFQAIANAIAKGEDPHEAYARNSDHWDLQYNVATGGSDKKVYPYDTSLWGRYMWIASFNWDHFGAHAQDVCRAGLQVAMETAASASTQQGLHRSNGLLKAYAYLAFASHYLTDGFASGHLRTPRRHLHDFQSSQTHSIDFAPDACAKAMHDEDGFNGLWVSNAAGDHWITYGDGRYFDTVNAANRNVMRAALRAAIADVYRAFTDGKAVAAPTYLRLLPKLPLDPQATDNFSPLFVAKPGEALARVRVPTANSNSREWMRAGILGVAPWWVLAAELNGALRPPKIGVPPGKGQATGPNTGSGSATNWIVQARLLERQGKPLTTQSSPAIAEFKGERWVCVKQGNQFLIGRHRTQWTDFQLLKVSGDPVQTSTPATLVVHGDVLHCFYADFEGCLQWLQWNGDRWMKHGTVQVNGSAAKTDRAPCAVSLPNARHLVLFFKGYRSSDLYYAWRFEKETKWLGNTPVQTGQGYAAMTDEQPCAACTREGAFVYFRAHGGRSVYSIWVSDNDPARNFYFYGNEPIRLIDKSVAWTSAAVAAAAQPTDSQVLLVVPHDDNALRSITQQTLGDTTQRQYLPGDVDAADGEQLLSNITPALALIDGRYWMLSVEPEAHQVMLSFGQP</sequence>
<feature type="region of interest" description="Disordered" evidence="1">
    <location>
        <begin position="1"/>
        <end position="21"/>
    </location>
</feature>
<dbReference type="Gene3D" id="2.120.10.70">
    <property type="entry name" value="Fucose-specific lectin"/>
    <property type="match status" value="1"/>
</dbReference>
<keyword evidence="3" id="KW-1185">Reference proteome</keyword>
<evidence type="ECO:0000256" key="1">
    <source>
        <dbReference type="SAM" id="MobiDB-lite"/>
    </source>
</evidence>
<dbReference type="EMBL" id="JBHSAJ010000055">
    <property type="protein sequence ID" value="MFC3936585.1"/>
    <property type="molecule type" value="Genomic_DNA"/>
</dbReference>
<dbReference type="RefSeq" id="WP_055394631.1">
    <property type="nucleotide sequence ID" value="NZ_JAMXAX010000068.1"/>
</dbReference>
<comment type="caution">
    <text evidence="2">The sequence shown here is derived from an EMBL/GenBank/DDBJ whole genome shotgun (WGS) entry which is preliminary data.</text>
</comment>
<organism evidence="2 3">
    <name type="scientific">Acidovorax facilis</name>
    <dbReference type="NCBI Taxonomy" id="12917"/>
    <lineage>
        <taxon>Bacteria</taxon>
        <taxon>Pseudomonadati</taxon>
        <taxon>Pseudomonadota</taxon>
        <taxon>Betaproteobacteria</taxon>
        <taxon>Burkholderiales</taxon>
        <taxon>Comamonadaceae</taxon>
        <taxon>Acidovorax</taxon>
    </lineage>
</organism>
<accession>A0ABV8DDI9</accession>
<dbReference type="SUPFAM" id="SSF89372">
    <property type="entry name" value="Fucose-specific lectin"/>
    <property type="match status" value="1"/>
</dbReference>
<evidence type="ECO:0008006" key="4">
    <source>
        <dbReference type="Google" id="ProtNLM"/>
    </source>
</evidence>
<dbReference type="CDD" id="cd22893">
    <property type="entry name" value="PlcA-like"/>
    <property type="match status" value="1"/>
</dbReference>
<dbReference type="InterPro" id="IPR049756">
    <property type="entry name" value="PlcA-like_dom"/>
</dbReference>
<evidence type="ECO:0000313" key="3">
    <source>
        <dbReference type="Proteomes" id="UP001595693"/>
    </source>
</evidence>
<proteinExistence type="predicted"/>
<gene>
    <name evidence="2" type="ORF">ACFOW3_18355</name>
</gene>
<dbReference type="Proteomes" id="UP001595693">
    <property type="component" value="Unassembled WGS sequence"/>
</dbReference>